<dbReference type="AlphaFoldDB" id="A0A4Y7TPJ6"/>
<dbReference type="InterPro" id="IPR036866">
    <property type="entry name" value="RibonucZ/Hydroxyglut_hydro"/>
</dbReference>
<keyword evidence="3" id="KW-1185">Reference proteome</keyword>
<dbReference type="EMBL" id="QPFP01000006">
    <property type="protein sequence ID" value="TEB36125.1"/>
    <property type="molecule type" value="Genomic_DNA"/>
</dbReference>
<name>A0A4Y7TPJ6_COPMI</name>
<dbReference type="Gene3D" id="3.60.15.10">
    <property type="entry name" value="Ribonuclease Z/Hydroxyacylglutathione hydrolase-like"/>
    <property type="match status" value="1"/>
</dbReference>
<dbReference type="Proteomes" id="UP000298030">
    <property type="component" value="Unassembled WGS sequence"/>
</dbReference>
<dbReference type="OrthoDB" id="527344at2759"/>
<feature type="compositionally biased region" description="Low complexity" evidence="1">
    <location>
        <begin position="437"/>
        <end position="460"/>
    </location>
</feature>
<dbReference type="STRING" id="71717.A0A4Y7TPJ6"/>
<gene>
    <name evidence="2" type="ORF">FA13DRAFT_1727685</name>
</gene>
<accession>A0A4Y7TPJ6</accession>
<organism evidence="2 3">
    <name type="scientific">Coprinellus micaceus</name>
    <name type="common">Glistening ink-cap mushroom</name>
    <name type="synonym">Coprinus micaceus</name>
    <dbReference type="NCBI Taxonomy" id="71717"/>
    <lineage>
        <taxon>Eukaryota</taxon>
        <taxon>Fungi</taxon>
        <taxon>Dikarya</taxon>
        <taxon>Basidiomycota</taxon>
        <taxon>Agaricomycotina</taxon>
        <taxon>Agaricomycetes</taxon>
        <taxon>Agaricomycetidae</taxon>
        <taxon>Agaricales</taxon>
        <taxon>Agaricineae</taxon>
        <taxon>Psathyrellaceae</taxon>
        <taxon>Coprinellus</taxon>
    </lineage>
</organism>
<protein>
    <recommendedName>
        <fullName evidence="4">Metallo-beta-lactamase domain-containing protein</fullName>
    </recommendedName>
</protein>
<evidence type="ECO:0008006" key="4">
    <source>
        <dbReference type="Google" id="ProtNLM"/>
    </source>
</evidence>
<dbReference type="GO" id="GO:0005634">
    <property type="term" value="C:nucleus"/>
    <property type="evidence" value="ECO:0007669"/>
    <property type="project" value="TreeGrafter"/>
</dbReference>
<feature type="compositionally biased region" description="Low complexity" evidence="1">
    <location>
        <begin position="467"/>
        <end position="494"/>
    </location>
</feature>
<reference evidence="2 3" key="1">
    <citation type="journal article" date="2019" name="Nat. Ecol. Evol.">
        <title>Megaphylogeny resolves global patterns of mushroom evolution.</title>
        <authorList>
            <person name="Varga T."/>
            <person name="Krizsan K."/>
            <person name="Foldi C."/>
            <person name="Dima B."/>
            <person name="Sanchez-Garcia M."/>
            <person name="Sanchez-Ramirez S."/>
            <person name="Szollosi G.J."/>
            <person name="Szarkandi J.G."/>
            <person name="Papp V."/>
            <person name="Albert L."/>
            <person name="Andreopoulos W."/>
            <person name="Angelini C."/>
            <person name="Antonin V."/>
            <person name="Barry K.W."/>
            <person name="Bougher N.L."/>
            <person name="Buchanan P."/>
            <person name="Buyck B."/>
            <person name="Bense V."/>
            <person name="Catcheside P."/>
            <person name="Chovatia M."/>
            <person name="Cooper J."/>
            <person name="Damon W."/>
            <person name="Desjardin D."/>
            <person name="Finy P."/>
            <person name="Geml J."/>
            <person name="Haridas S."/>
            <person name="Hughes K."/>
            <person name="Justo A."/>
            <person name="Karasinski D."/>
            <person name="Kautmanova I."/>
            <person name="Kiss B."/>
            <person name="Kocsube S."/>
            <person name="Kotiranta H."/>
            <person name="LaButti K.M."/>
            <person name="Lechner B.E."/>
            <person name="Liimatainen K."/>
            <person name="Lipzen A."/>
            <person name="Lukacs Z."/>
            <person name="Mihaltcheva S."/>
            <person name="Morgado L.N."/>
            <person name="Niskanen T."/>
            <person name="Noordeloos M.E."/>
            <person name="Ohm R.A."/>
            <person name="Ortiz-Santana B."/>
            <person name="Ovrebo C."/>
            <person name="Racz N."/>
            <person name="Riley R."/>
            <person name="Savchenko A."/>
            <person name="Shiryaev A."/>
            <person name="Soop K."/>
            <person name="Spirin V."/>
            <person name="Szebenyi C."/>
            <person name="Tomsovsky M."/>
            <person name="Tulloss R.E."/>
            <person name="Uehling J."/>
            <person name="Grigoriev I.V."/>
            <person name="Vagvolgyi C."/>
            <person name="Papp T."/>
            <person name="Martin F.M."/>
            <person name="Miettinen O."/>
            <person name="Hibbett D.S."/>
            <person name="Nagy L.G."/>
        </authorList>
    </citation>
    <scope>NUCLEOTIDE SEQUENCE [LARGE SCALE GENOMIC DNA]</scope>
    <source>
        <strain evidence="2 3">FP101781</strain>
    </source>
</reference>
<sequence length="519" mass="55173">MARGQISVMFLGTASGGGPSVTRNCSSLICDFLGDYSLWLVDCAEGTLRQFSNQPQQGFRYQPRKVNRIFVTHMHADHIMGIVPFLRGVLGIPEAGASPSYPVNPAPPRLEIYGPAGLRTFVRQNMKMTLTNTSETYAVHELLFSTDPVTPCNPPPAAAEFDHNIGDQSVMHVSEAPGSDILPGADGFWRVVARGPARASRGCEVIVDAGPIQHRAPCLGYVFTETGPPNRRIVILGDTHDPSEIAPLCMDPPTSLLIHEATDAPIPSHIDEGRISRRDPAEVQRKAILRGHSTPAMAGTFANTINAGSLVLNHFGGRFPAPYDPKKTTDSRSMIMREIERQATEAWGTRHPPAVAATDFLRVDIPVLGSAVFSGSGHGQRVHSNANPPPSRPAPQGDVQQEGAGPIPSGSGSRPVHDDQTPSKGGTKGHTSLPSGPSTQQHQHPPQATQRPHQHVSNSAPPGPPKGSGHSGYHTNAGTQSTQQQPQQQKGPASPGRNSSTNSGPRKRQRRGGGSGGSS</sequence>
<dbReference type="PANTHER" id="PTHR46018:SF2">
    <property type="entry name" value="ZINC PHOSPHODIESTERASE ELAC PROTEIN 1"/>
    <property type="match status" value="1"/>
</dbReference>
<feature type="region of interest" description="Disordered" evidence="1">
    <location>
        <begin position="374"/>
        <end position="519"/>
    </location>
</feature>
<proteinExistence type="predicted"/>
<evidence type="ECO:0000256" key="1">
    <source>
        <dbReference type="SAM" id="MobiDB-lite"/>
    </source>
</evidence>
<comment type="caution">
    <text evidence="2">The sequence shown here is derived from an EMBL/GenBank/DDBJ whole genome shotgun (WGS) entry which is preliminary data.</text>
</comment>
<evidence type="ECO:0000313" key="2">
    <source>
        <dbReference type="EMBL" id="TEB36125.1"/>
    </source>
</evidence>
<dbReference type="PANTHER" id="PTHR46018">
    <property type="entry name" value="ZINC PHOSPHODIESTERASE ELAC PROTEIN 1"/>
    <property type="match status" value="1"/>
</dbReference>
<evidence type="ECO:0000313" key="3">
    <source>
        <dbReference type="Proteomes" id="UP000298030"/>
    </source>
</evidence>
<dbReference type="SUPFAM" id="SSF56281">
    <property type="entry name" value="Metallo-hydrolase/oxidoreductase"/>
    <property type="match status" value="1"/>
</dbReference>
<dbReference type="GO" id="GO:0042781">
    <property type="term" value="F:3'-tRNA processing endoribonuclease activity"/>
    <property type="evidence" value="ECO:0007669"/>
    <property type="project" value="TreeGrafter"/>
</dbReference>